<gene>
    <name evidence="6" type="ORF">AR1Y2_0017</name>
</gene>
<evidence type="ECO:0000256" key="3">
    <source>
        <dbReference type="ARBA" id="ARBA00048615"/>
    </source>
</evidence>
<dbReference type="SUPFAM" id="SSF48179">
    <property type="entry name" value="6-phosphogluconate dehydrogenase C-terminal domain-like"/>
    <property type="match status" value="1"/>
</dbReference>
<dbReference type="InterPro" id="IPR036291">
    <property type="entry name" value="NAD(P)-bd_dom_sf"/>
</dbReference>
<accession>A0A4P8IAB7</accession>
<dbReference type="InterPro" id="IPR013131">
    <property type="entry name" value="Mannitol_DH_N"/>
</dbReference>
<evidence type="ECO:0000256" key="2">
    <source>
        <dbReference type="ARBA" id="ARBA00023027"/>
    </source>
</evidence>
<dbReference type="Pfam" id="PF08125">
    <property type="entry name" value="Mannitol_dh_C"/>
    <property type="match status" value="1"/>
</dbReference>
<dbReference type="EC" id="1.1.1.17" evidence="6"/>
<proteinExistence type="predicted"/>
<dbReference type="OrthoDB" id="271711at2"/>
<evidence type="ECO:0000313" key="6">
    <source>
        <dbReference type="EMBL" id="QCP33471.1"/>
    </source>
</evidence>
<feature type="domain" description="Mannitol dehydrogenase C-terminal" evidence="5">
    <location>
        <begin position="211"/>
        <end position="347"/>
    </location>
</feature>
<organism evidence="6 7">
    <name type="scientific">Anaerostipes rhamnosivorans</name>
    <dbReference type="NCBI Taxonomy" id="1229621"/>
    <lineage>
        <taxon>Bacteria</taxon>
        <taxon>Bacillati</taxon>
        <taxon>Bacillota</taxon>
        <taxon>Clostridia</taxon>
        <taxon>Lachnospirales</taxon>
        <taxon>Lachnospiraceae</taxon>
        <taxon>Anaerostipes</taxon>
    </lineage>
</organism>
<evidence type="ECO:0000259" key="4">
    <source>
        <dbReference type="Pfam" id="PF01232"/>
    </source>
</evidence>
<dbReference type="InterPro" id="IPR013118">
    <property type="entry name" value="Mannitol_DH_C"/>
</dbReference>
<keyword evidence="1 6" id="KW-0560">Oxidoreductase</keyword>
<dbReference type="PANTHER" id="PTHR30524:SF0">
    <property type="entry name" value="ALTRONATE OXIDOREDUCTASE-RELATED"/>
    <property type="match status" value="1"/>
</dbReference>
<evidence type="ECO:0000259" key="5">
    <source>
        <dbReference type="Pfam" id="PF08125"/>
    </source>
</evidence>
<evidence type="ECO:0000256" key="1">
    <source>
        <dbReference type="ARBA" id="ARBA00023002"/>
    </source>
</evidence>
<dbReference type="Gene3D" id="1.10.1040.10">
    <property type="entry name" value="N-(1-d-carboxylethyl)-l-norvaline Dehydrogenase, domain 2"/>
    <property type="match status" value="1"/>
</dbReference>
<dbReference type="Pfam" id="PF01232">
    <property type="entry name" value="Mannitol_dh"/>
    <property type="match status" value="1"/>
</dbReference>
<dbReference type="GO" id="GO:0005829">
    <property type="term" value="C:cytosol"/>
    <property type="evidence" value="ECO:0007669"/>
    <property type="project" value="TreeGrafter"/>
</dbReference>
<dbReference type="GO" id="GO:0008926">
    <property type="term" value="F:mannitol-1-phosphate 5-dehydrogenase activity"/>
    <property type="evidence" value="ECO:0007669"/>
    <property type="project" value="UniProtKB-EC"/>
</dbReference>
<feature type="domain" description="Mannitol dehydrogenase N-terminal" evidence="4">
    <location>
        <begin position="1"/>
        <end position="198"/>
    </location>
</feature>
<dbReference type="AlphaFoldDB" id="A0A4P8IAB7"/>
<dbReference type="Proteomes" id="UP000298653">
    <property type="component" value="Chromosome"/>
</dbReference>
<dbReference type="SUPFAM" id="SSF51735">
    <property type="entry name" value="NAD(P)-binding Rossmann-fold domains"/>
    <property type="match status" value="1"/>
</dbReference>
<dbReference type="InterPro" id="IPR008927">
    <property type="entry name" value="6-PGluconate_DH-like_C_sf"/>
</dbReference>
<dbReference type="EMBL" id="CP040058">
    <property type="protein sequence ID" value="QCP33471.1"/>
    <property type="molecule type" value="Genomic_DNA"/>
</dbReference>
<dbReference type="Gene3D" id="3.40.50.720">
    <property type="entry name" value="NAD(P)-binding Rossmann-like Domain"/>
    <property type="match status" value="1"/>
</dbReference>
<evidence type="ECO:0000313" key="7">
    <source>
        <dbReference type="Proteomes" id="UP000298653"/>
    </source>
</evidence>
<name>A0A4P8IAB7_9FIRM</name>
<comment type="catalytic activity">
    <reaction evidence="3">
        <text>D-mannitol 1-phosphate + NAD(+) = beta-D-fructose 6-phosphate + NADH + H(+)</text>
        <dbReference type="Rhea" id="RHEA:19661"/>
        <dbReference type="ChEBI" id="CHEBI:15378"/>
        <dbReference type="ChEBI" id="CHEBI:57540"/>
        <dbReference type="ChEBI" id="CHEBI:57634"/>
        <dbReference type="ChEBI" id="CHEBI:57945"/>
        <dbReference type="ChEBI" id="CHEBI:61381"/>
        <dbReference type="EC" id="1.1.1.17"/>
    </reaction>
</comment>
<reference evidence="6 7" key="1">
    <citation type="submission" date="2019-05" db="EMBL/GenBank/DDBJ databases">
        <title>Complete genome sequencing of Anaerostipes rhamnosivorans.</title>
        <authorList>
            <person name="Bui T.P.N."/>
            <person name="de Vos W.M."/>
        </authorList>
    </citation>
    <scope>NUCLEOTIDE SEQUENCE [LARGE SCALE GENOMIC DNA]</scope>
    <source>
        <strain evidence="6 7">1y2</strain>
    </source>
</reference>
<keyword evidence="2" id="KW-0520">NAD</keyword>
<dbReference type="KEGG" id="arf:AR1Y2_0017"/>
<dbReference type="InterPro" id="IPR013328">
    <property type="entry name" value="6PGD_dom2"/>
</dbReference>
<protein>
    <submittedName>
        <fullName evidence="6">Mannitol-1-phosphate 5-dehydrogenase</fullName>
        <ecNumber evidence="6">1.1.1.17</ecNumber>
    </submittedName>
</protein>
<dbReference type="PANTHER" id="PTHR30524">
    <property type="entry name" value="MANNITOL-1-PHOSPHATE 5-DEHYDROGENASE"/>
    <property type="match status" value="1"/>
</dbReference>
<dbReference type="GO" id="GO:0019592">
    <property type="term" value="P:mannitol catabolic process"/>
    <property type="evidence" value="ECO:0007669"/>
    <property type="project" value="TreeGrafter"/>
</dbReference>
<dbReference type="RefSeq" id="WP_137327140.1">
    <property type="nucleotide sequence ID" value="NZ_CP040058.1"/>
</dbReference>
<keyword evidence="7" id="KW-1185">Reference proteome</keyword>
<sequence length="396" mass="44552">MKTVMYGAGNIGRGFIGALLSQTGYEVVFVDVNDEVVNTINRDKTYPQEIVGEHGKTVWIQNIRAVDGKDTSSVSNEIASADLLATSVGVSVLEKIVPVICEGLTKRWDQDPDNVLDLLICENLMDADKFLRERIYKTLPARHKETMSQSLGLVETSIGRMVPVMTDDMKKGDPLRICVEEYDFLPVDRNAFKGPIPDYDKIVPYSPFSFYLERKLYIHNMAHAFTAFLGKIKGYTYIDESINDIYIRKLVEGAMIESAMMISKKYQVEFSELKAHIDDLLLRFQNSDLHDTVERVGREPLRKLKPDDRLVGALRGCEHAGILPVYLSFAVACALYNVTKDSASELLAETSQISTQEPCGKYIMGFYEQLKSAPKDFPSILKMTDTLYSEIRGPVV</sequence>